<reference evidence="5" key="2">
    <citation type="submission" date="2025-08" db="UniProtKB">
        <authorList>
            <consortium name="Ensembl"/>
        </authorList>
    </citation>
    <scope>IDENTIFICATION</scope>
</reference>
<dbReference type="SMART" id="SM00408">
    <property type="entry name" value="IGc2"/>
    <property type="match status" value="8"/>
</dbReference>
<dbReference type="Pfam" id="PF13927">
    <property type="entry name" value="Ig_3"/>
    <property type="match status" value="5"/>
</dbReference>
<dbReference type="GO" id="GO:0006955">
    <property type="term" value="P:immune response"/>
    <property type="evidence" value="ECO:0000318"/>
    <property type="project" value="GO_Central"/>
</dbReference>
<dbReference type="GeneTree" id="ENSGT00940000165428"/>
<dbReference type="AlphaFoldDB" id="W5MUK1"/>
<dbReference type="SUPFAM" id="SSF48726">
    <property type="entry name" value="Immunoglobulin"/>
    <property type="match status" value="8"/>
</dbReference>
<evidence type="ECO:0000256" key="2">
    <source>
        <dbReference type="ARBA" id="ARBA00023157"/>
    </source>
</evidence>
<dbReference type="GO" id="GO:0007166">
    <property type="term" value="P:cell surface receptor signaling pathway"/>
    <property type="evidence" value="ECO:0000318"/>
    <property type="project" value="GO_Central"/>
</dbReference>
<protein>
    <recommendedName>
        <fullName evidence="4">Ig-like domain-containing protein</fullName>
    </recommendedName>
</protein>
<feature type="domain" description="Ig-like" evidence="4">
    <location>
        <begin position="23"/>
        <end position="108"/>
    </location>
</feature>
<dbReference type="SMART" id="SM00409">
    <property type="entry name" value="IG"/>
    <property type="match status" value="7"/>
</dbReference>
<dbReference type="Pfam" id="PF13895">
    <property type="entry name" value="Ig_2"/>
    <property type="match status" value="3"/>
</dbReference>
<feature type="domain" description="Ig-like" evidence="4">
    <location>
        <begin position="134"/>
        <end position="197"/>
    </location>
</feature>
<dbReference type="GO" id="GO:0004888">
    <property type="term" value="F:transmembrane signaling receptor activity"/>
    <property type="evidence" value="ECO:0000318"/>
    <property type="project" value="GO_Central"/>
</dbReference>
<proteinExistence type="predicted"/>
<dbReference type="InterPro" id="IPR050488">
    <property type="entry name" value="Ig_Fc_receptor"/>
</dbReference>
<name>W5MUK1_LEPOC</name>
<dbReference type="PROSITE" id="PS50835">
    <property type="entry name" value="IG_LIKE"/>
    <property type="match status" value="8"/>
</dbReference>
<dbReference type="OMA" id="EWIYKWY"/>
<dbReference type="InterPro" id="IPR036179">
    <property type="entry name" value="Ig-like_dom_sf"/>
</dbReference>
<keyword evidence="6" id="KW-1185">Reference proteome</keyword>
<feature type="region of interest" description="Disordered" evidence="3">
    <location>
        <begin position="479"/>
        <end position="499"/>
    </location>
</feature>
<dbReference type="InParanoid" id="W5MUK1"/>
<dbReference type="Bgee" id="ENSLOCG00000009867">
    <property type="expression patterns" value="Expressed in intestine and 6 other cell types or tissues"/>
</dbReference>
<evidence type="ECO:0000313" key="6">
    <source>
        <dbReference type="Proteomes" id="UP000018468"/>
    </source>
</evidence>
<feature type="domain" description="Ig-like" evidence="4">
    <location>
        <begin position="414"/>
        <end position="503"/>
    </location>
</feature>
<dbReference type="PANTHER" id="PTHR11481">
    <property type="entry name" value="IMMUNOGLOBULIN FC RECEPTOR"/>
    <property type="match status" value="1"/>
</dbReference>
<feature type="region of interest" description="Disordered" evidence="3">
    <location>
        <begin position="377"/>
        <end position="401"/>
    </location>
</feature>
<sequence length="797" mass="89878">VKTFSIIIIIIKLTSFSEINHKPILTREPSSKDIYTGDSVTLTCAIGEDSEGWNYFLYKDTQELPTSDSGSTAGCSYTISSAALSHSGEYRCIAQNRSTGSYSEYSDSLKLNIHVLIIKCVIDNHPIHGEIYTGDRITLKCDTGGRSVGWKYLWYKDTEGAVLLNNDSSRTDGSSYTISSAALSHSGEYWCRARRGNVFYYTYHSNSLHIEIIARPQAALTLESGWTEIFITESVTMKCEIEGESTEWIYKWYRNGQQFPVDKTVPSKRNGDTYTIFSAEQSHSGKYTCIGENRKKTLFSETSNAFTVKVSALPKPVLTLESGWTEIFTTEKVTLKCTINMDSAEWIYKWYREGQELSLDKAGSSSRNRNRYTIPSAAQSDSGKYTCRGQHRRKSLPSESSDAVTLQVSALPKPVLTLESGWTDIFTTEKVTLKCAIQMDSAEWIYKWYRDGQELPVNKASFSNSNRNRYTISSAAQSDSGKYTCRGQHRRKSLPSESSDAVTLQVSDTKPKPTLTLDLVYGEIYTGDRITLICDAGGHSVGWKYLWYKDTQGAVLLNTDSSRTDGSSYTISSAALSHSGEYWCRARRGKVFYYTDHSDSLHIEIIARPQAALTMESGWTEIFITESVTMRCEIETGSANWSYKWYRNGQQFPVDKTVPSKGNGDTCTILSAAQLHNGQYTCRGESNFNPFYSNNSNSVILKVFVEARPQAVLILETVWTEIFTTNYVTIKCEVKDSSLEWNYTWYRDGQEVPQNASDFGRGYAERFTFNSATESQRSNFSCRGKREMKPTYSFESD</sequence>
<dbReference type="STRING" id="7918.ENSLOCP00000012060"/>
<feature type="domain" description="Ig-like" evidence="4">
    <location>
        <begin position="316"/>
        <end position="405"/>
    </location>
</feature>
<dbReference type="Ensembl" id="ENSLOCT00000012081.1">
    <property type="protein sequence ID" value="ENSLOCP00000012060.1"/>
    <property type="gene ID" value="ENSLOCG00000009867.1"/>
</dbReference>
<dbReference type="InterPro" id="IPR013783">
    <property type="entry name" value="Ig-like_fold"/>
</dbReference>
<feature type="domain" description="Ig-like" evidence="4">
    <location>
        <begin position="609"/>
        <end position="700"/>
    </location>
</feature>
<evidence type="ECO:0000313" key="5">
    <source>
        <dbReference type="Ensembl" id="ENSLOCP00000012060.1"/>
    </source>
</evidence>
<organism evidence="5 6">
    <name type="scientific">Lepisosteus oculatus</name>
    <name type="common">Spotted gar</name>
    <dbReference type="NCBI Taxonomy" id="7918"/>
    <lineage>
        <taxon>Eukaryota</taxon>
        <taxon>Metazoa</taxon>
        <taxon>Chordata</taxon>
        <taxon>Craniata</taxon>
        <taxon>Vertebrata</taxon>
        <taxon>Euteleostomi</taxon>
        <taxon>Actinopterygii</taxon>
        <taxon>Neopterygii</taxon>
        <taxon>Holostei</taxon>
        <taxon>Semionotiformes</taxon>
        <taxon>Lepisosteidae</taxon>
        <taxon>Lepisosteus</taxon>
    </lineage>
</organism>
<evidence type="ECO:0000256" key="3">
    <source>
        <dbReference type="SAM" id="MobiDB-lite"/>
    </source>
</evidence>
<dbReference type="Gene3D" id="2.60.40.10">
    <property type="entry name" value="Immunoglobulins"/>
    <property type="match status" value="8"/>
</dbReference>
<accession>W5MUK1</accession>
<dbReference type="PANTHER" id="PTHR11481:SF112">
    <property type="entry name" value="FC RECEPTOR-LIKE PROTEIN 4-RELATED"/>
    <property type="match status" value="1"/>
</dbReference>
<reference evidence="6" key="1">
    <citation type="submission" date="2011-12" db="EMBL/GenBank/DDBJ databases">
        <title>The Draft Genome of Lepisosteus oculatus.</title>
        <authorList>
            <consortium name="The Broad Institute Genome Assembly &amp; Analysis Group"/>
            <consortium name="Computational R&amp;D Group"/>
            <consortium name="and Sequencing Platform"/>
            <person name="Di Palma F."/>
            <person name="Alfoldi J."/>
            <person name="Johnson J."/>
            <person name="Berlin A."/>
            <person name="Gnerre S."/>
            <person name="Jaffe D."/>
            <person name="MacCallum I."/>
            <person name="Young S."/>
            <person name="Walker B.J."/>
            <person name="Lander E.S."/>
            <person name="Lindblad-Toh K."/>
        </authorList>
    </citation>
    <scope>NUCLEOTIDE SEQUENCE [LARGE SCALE GENOMIC DNA]</scope>
</reference>
<evidence type="ECO:0000259" key="4">
    <source>
        <dbReference type="PROSITE" id="PS50835"/>
    </source>
</evidence>
<reference evidence="5" key="3">
    <citation type="submission" date="2025-09" db="UniProtKB">
        <authorList>
            <consortium name="Ensembl"/>
        </authorList>
    </citation>
    <scope>IDENTIFICATION</scope>
</reference>
<feature type="domain" description="Ig-like" evidence="4">
    <location>
        <begin position="216"/>
        <end position="311"/>
    </location>
</feature>
<keyword evidence="1" id="KW-0732">Signal</keyword>
<dbReference type="EMBL" id="AHAT01014179">
    <property type="status" value="NOT_ANNOTATED_CDS"/>
    <property type="molecule type" value="Genomic_DNA"/>
</dbReference>
<evidence type="ECO:0000256" key="1">
    <source>
        <dbReference type="ARBA" id="ARBA00022729"/>
    </source>
</evidence>
<dbReference type="InterPro" id="IPR003599">
    <property type="entry name" value="Ig_sub"/>
</dbReference>
<dbReference type="GO" id="GO:0009897">
    <property type="term" value="C:external side of plasma membrane"/>
    <property type="evidence" value="ECO:0000318"/>
    <property type="project" value="GO_Central"/>
</dbReference>
<dbReference type="InterPro" id="IPR007110">
    <property type="entry name" value="Ig-like_dom"/>
</dbReference>
<dbReference type="Proteomes" id="UP000018468">
    <property type="component" value="Linkage group LG3"/>
</dbReference>
<keyword evidence="2" id="KW-1015">Disulfide bond</keyword>
<dbReference type="HOGENOM" id="CLU_027317_1_0_1"/>
<feature type="domain" description="Ig-like" evidence="4">
    <location>
        <begin position="513"/>
        <end position="604"/>
    </location>
</feature>
<feature type="domain" description="Ig-like" evidence="4">
    <location>
        <begin position="709"/>
        <end position="793"/>
    </location>
</feature>
<dbReference type="eggNOG" id="ENOG502S65W">
    <property type="taxonomic scope" value="Eukaryota"/>
</dbReference>
<dbReference type="InterPro" id="IPR003598">
    <property type="entry name" value="Ig_sub2"/>
</dbReference>